<keyword evidence="1" id="KW-0863">Zinc-finger</keyword>
<gene>
    <name evidence="3" type="ORF">TRFO_18090</name>
</gene>
<evidence type="ECO:0000256" key="1">
    <source>
        <dbReference type="PROSITE-ProRule" id="PRU00175"/>
    </source>
</evidence>
<dbReference type="Pfam" id="PF13229">
    <property type="entry name" value="Beta_helix"/>
    <property type="match status" value="1"/>
</dbReference>
<dbReference type="VEuPathDB" id="TrichDB:TRFO_18090"/>
<dbReference type="GeneID" id="94834670"/>
<dbReference type="InterPro" id="IPR011050">
    <property type="entry name" value="Pectin_lyase_fold/virulence"/>
</dbReference>
<dbReference type="EMBL" id="MLAK01000569">
    <property type="protein sequence ID" value="OHT12192.1"/>
    <property type="molecule type" value="Genomic_DNA"/>
</dbReference>
<dbReference type="OrthoDB" id="1711136at2759"/>
<dbReference type="GO" id="GO:0008270">
    <property type="term" value="F:zinc ion binding"/>
    <property type="evidence" value="ECO:0007669"/>
    <property type="project" value="UniProtKB-KW"/>
</dbReference>
<evidence type="ECO:0000313" key="4">
    <source>
        <dbReference type="Proteomes" id="UP000179807"/>
    </source>
</evidence>
<dbReference type="SMART" id="SM00184">
    <property type="entry name" value="RING"/>
    <property type="match status" value="2"/>
</dbReference>
<dbReference type="RefSeq" id="XP_068365328.1">
    <property type="nucleotide sequence ID" value="XM_068499966.1"/>
</dbReference>
<dbReference type="Gene3D" id="2.160.20.10">
    <property type="entry name" value="Single-stranded right-handed beta-helix, Pectin lyase-like"/>
    <property type="match status" value="2"/>
</dbReference>
<feature type="domain" description="RING-type" evidence="2">
    <location>
        <begin position="521"/>
        <end position="560"/>
    </location>
</feature>
<dbReference type="Proteomes" id="UP000179807">
    <property type="component" value="Unassembled WGS sequence"/>
</dbReference>
<name>A0A1J4KMS0_9EUKA</name>
<reference evidence="3" key="1">
    <citation type="submission" date="2016-10" db="EMBL/GenBank/DDBJ databases">
        <authorList>
            <person name="Benchimol M."/>
            <person name="Almeida L.G."/>
            <person name="Vasconcelos A.T."/>
            <person name="Perreira-Neves A."/>
            <person name="Rosa I.A."/>
            <person name="Tasca T."/>
            <person name="Bogo M.R."/>
            <person name="de Souza W."/>
        </authorList>
    </citation>
    <scope>NUCLEOTIDE SEQUENCE [LARGE SCALE GENOMIC DNA]</scope>
    <source>
        <strain evidence="3">K</strain>
    </source>
</reference>
<dbReference type="SUPFAM" id="SSF51126">
    <property type="entry name" value="Pectin lyase-like"/>
    <property type="match status" value="2"/>
</dbReference>
<dbReference type="InterPro" id="IPR012334">
    <property type="entry name" value="Pectin_lyas_fold"/>
</dbReference>
<comment type="caution">
    <text evidence="3">The sequence shown here is derived from an EMBL/GenBank/DDBJ whole genome shotgun (WGS) entry which is preliminary data.</text>
</comment>
<dbReference type="InterPro" id="IPR047126">
    <property type="entry name" value="RNF141-like"/>
</dbReference>
<dbReference type="PROSITE" id="PS50089">
    <property type="entry name" value="ZF_RING_2"/>
    <property type="match status" value="2"/>
</dbReference>
<proteinExistence type="predicted"/>
<dbReference type="NCBIfam" id="TIGR03804">
    <property type="entry name" value="para_beta_helix"/>
    <property type="match status" value="2"/>
</dbReference>
<dbReference type="InterPro" id="IPR022441">
    <property type="entry name" value="Para_beta_helix_rpt-2"/>
</dbReference>
<keyword evidence="4" id="KW-1185">Reference proteome</keyword>
<keyword evidence="1" id="KW-0862">Zinc</keyword>
<evidence type="ECO:0000313" key="3">
    <source>
        <dbReference type="EMBL" id="OHT12192.1"/>
    </source>
</evidence>
<dbReference type="PANTHER" id="PTHR12109">
    <property type="entry name" value="RING FINGER PROTEIN 141-RELATED"/>
    <property type="match status" value="1"/>
</dbReference>
<dbReference type="InterPro" id="IPR039448">
    <property type="entry name" value="Beta_helix"/>
</dbReference>
<keyword evidence="1" id="KW-0479">Metal-binding</keyword>
<dbReference type="SMART" id="SM00710">
    <property type="entry name" value="PbH1"/>
    <property type="match status" value="10"/>
</dbReference>
<dbReference type="InterPro" id="IPR013083">
    <property type="entry name" value="Znf_RING/FYVE/PHD"/>
</dbReference>
<evidence type="ECO:0000259" key="2">
    <source>
        <dbReference type="PROSITE" id="PS50089"/>
    </source>
</evidence>
<feature type="domain" description="RING-type" evidence="2">
    <location>
        <begin position="464"/>
        <end position="503"/>
    </location>
</feature>
<dbReference type="InterPro" id="IPR001841">
    <property type="entry name" value="Znf_RING"/>
</dbReference>
<dbReference type="Pfam" id="PF13920">
    <property type="entry name" value="zf-C3HC4_3"/>
    <property type="match status" value="2"/>
</dbReference>
<sequence length="573" mass="63706">MPVDFLSILNDENSRTSATGEIELIFPEYSIDDDFEIKVPCKIFSKCQSLIKCAHFSITSPEVSIDGLKFITSVMINNSDNFQLLNSKIKHAKLSDGGLYIANSHSVYLSHVTISKTENIPGLYITQNCTISADNLLIHHLVETLLVCNTHSILYVKDSNLHHTSANAVYVSAGSHIEIYKCKLWETEYPAIFIQQSTCRIENNEIRSVKQNGVSLNTVKKFVVAHNYITDVNGSAIAVLDESKGSTYRNTITKVGGNGIYVCGNSEIRAYKNIITDNQFPGIAILMKSNAKLSRNKISKIIYSGICVRGAKKVLIRKCNIDNVQECGISISDTDDCTVRKNKIDKCKIASVEVYNSSDALVKHNYITEIGTAAFLVYAGGSLRAYKNKIRQVGVSMVKLSYKGGGIFLDNDIKDCPIQKNGDTVSSYYFSGNGEFPSVTNNQTLLKEGMILDEPYEDKSSSMCIRCNERPRNCFILDCSHRIFCEECAKQALDNKELCPLCRFPIVSTTIGYESGDDGLCVICSENKADCIIMPCGHMGFCQACLGQWYRKNKTCPTCRAEPSFYKKIIQDL</sequence>
<organism evidence="3 4">
    <name type="scientific">Tritrichomonas foetus</name>
    <dbReference type="NCBI Taxonomy" id="1144522"/>
    <lineage>
        <taxon>Eukaryota</taxon>
        <taxon>Metamonada</taxon>
        <taxon>Parabasalia</taxon>
        <taxon>Tritrichomonadida</taxon>
        <taxon>Tritrichomonadidae</taxon>
        <taxon>Tritrichomonas</taxon>
    </lineage>
</organism>
<dbReference type="InterPro" id="IPR006626">
    <property type="entry name" value="PbH1"/>
</dbReference>
<accession>A0A1J4KMS0</accession>
<dbReference type="SUPFAM" id="SSF57850">
    <property type="entry name" value="RING/U-box"/>
    <property type="match status" value="2"/>
</dbReference>
<dbReference type="Gene3D" id="3.30.40.10">
    <property type="entry name" value="Zinc/RING finger domain, C3HC4 (zinc finger)"/>
    <property type="match status" value="2"/>
</dbReference>
<protein>
    <recommendedName>
        <fullName evidence="2">RING-type domain-containing protein</fullName>
    </recommendedName>
</protein>
<dbReference type="AlphaFoldDB" id="A0A1J4KMS0"/>